<evidence type="ECO:0000256" key="1">
    <source>
        <dbReference type="SAM" id="Phobius"/>
    </source>
</evidence>
<keyword evidence="1" id="KW-0472">Membrane</keyword>
<sequence>MTVLRHTQRSGFPATLGTAFAVLFSACIGVAQTPATRPVLTTVADIPLPGAAVRFDYQSLDSANGRLYIAHMNDDHLVVFDLATRAVLANLGGFRRVHGVLAVPGANRVYASATGDHKLVAVDAHSLKIVGQAGPITYPDGIAYAPLQHKVFVSDEHGGVDAVVDGATNALIANIPLGGGAGNTVYDPTARRILVAVHRLNQLVVIDPAKNSITARYHLPGIDDPHGIALDLEDSVAFVAGEGNHSLALIDLKTMRILGHPYSVGDDPDVLVFDPVLKRLYVSAESGTVTVFQYRNRALTLLGALQMPHAHTVAVDPRTHFVYFPLEDLDGHPVLRIMQPETR</sequence>
<organism evidence="2">
    <name type="scientific">mine drainage metagenome</name>
    <dbReference type="NCBI Taxonomy" id="410659"/>
    <lineage>
        <taxon>unclassified sequences</taxon>
        <taxon>metagenomes</taxon>
        <taxon>ecological metagenomes</taxon>
    </lineage>
</organism>
<dbReference type="PANTHER" id="PTHR47197">
    <property type="entry name" value="PROTEIN NIRF"/>
    <property type="match status" value="1"/>
</dbReference>
<comment type="caution">
    <text evidence="2">The sequence shown here is derived from an EMBL/GenBank/DDBJ whole genome shotgun (WGS) entry which is preliminary data.</text>
</comment>
<name>E6PY29_9ZZZZ</name>
<dbReference type="Gene3D" id="2.130.10.10">
    <property type="entry name" value="YVTN repeat-like/Quinoprotein amine dehydrogenase"/>
    <property type="match status" value="2"/>
</dbReference>
<dbReference type="SUPFAM" id="SSF51004">
    <property type="entry name" value="C-terminal (heme d1) domain of cytochrome cd1-nitrite reductase"/>
    <property type="match status" value="1"/>
</dbReference>
<evidence type="ECO:0008006" key="3">
    <source>
        <dbReference type="Google" id="ProtNLM"/>
    </source>
</evidence>
<keyword evidence="1" id="KW-1133">Transmembrane helix</keyword>
<dbReference type="PANTHER" id="PTHR47197:SF3">
    <property type="entry name" value="DIHYDRO-HEME D1 DEHYDROGENASE"/>
    <property type="match status" value="1"/>
</dbReference>
<protein>
    <recommendedName>
        <fullName evidence="3">YncE family protein</fullName>
    </recommendedName>
</protein>
<dbReference type="InterPro" id="IPR015943">
    <property type="entry name" value="WD40/YVTN_repeat-like_dom_sf"/>
</dbReference>
<dbReference type="PROSITE" id="PS51257">
    <property type="entry name" value="PROKAR_LIPOPROTEIN"/>
    <property type="match status" value="1"/>
</dbReference>
<keyword evidence="1" id="KW-0812">Transmembrane</keyword>
<accession>E6PY29</accession>
<gene>
    <name evidence="2" type="ORF">CARN3_0796</name>
</gene>
<evidence type="ECO:0000313" key="2">
    <source>
        <dbReference type="EMBL" id="CBH99838.1"/>
    </source>
</evidence>
<dbReference type="EMBL" id="CABN01000058">
    <property type="protein sequence ID" value="CBH99838.1"/>
    <property type="molecule type" value="Genomic_DNA"/>
</dbReference>
<dbReference type="AlphaFoldDB" id="E6PY29"/>
<reference evidence="2" key="1">
    <citation type="submission" date="2009-10" db="EMBL/GenBank/DDBJ databases">
        <title>Diversity of trophic interactions inside an arsenic-rich microbial ecosystem.</title>
        <authorList>
            <person name="Bertin P.N."/>
            <person name="Heinrich-Salmeron A."/>
            <person name="Pelletier E."/>
            <person name="Goulhen-Chollet F."/>
            <person name="Arsene-Ploetze F."/>
            <person name="Gallien S."/>
            <person name="Calteau A."/>
            <person name="Vallenet D."/>
            <person name="Casiot C."/>
            <person name="Chane-Woon-Ming B."/>
            <person name="Giloteaux L."/>
            <person name="Barakat M."/>
            <person name="Bonnefoy V."/>
            <person name="Bruneel O."/>
            <person name="Chandler M."/>
            <person name="Cleiss J."/>
            <person name="Duran R."/>
            <person name="Elbaz-Poulichet F."/>
            <person name="Fonknechten N."/>
            <person name="Lauga B."/>
            <person name="Mornico D."/>
            <person name="Ortet P."/>
            <person name="Schaeffer C."/>
            <person name="Siguier P."/>
            <person name="Alexander Thil Smith A."/>
            <person name="Van Dorsselaer A."/>
            <person name="Weissenbach J."/>
            <person name="Medigue C."/>
            <person name="Le Paslier D."/>
        </authorList>
    </citation>
    <scope>NUCLEOTIDE SEQUENCE</scope>
</reference>
<dbReference type="InterPro" id="IPR051200">
    <property type="entry name" value="Host-pathogen_enzymatic-act"/>
</dbReference>
<dbReference type="InterPro" id="IPR011048">
    <property type="entry name" value="Haem_d1_sf"/>
</dbReference>
<feature type="transmembrane region" description="Helical" evidence="1">
    <location>
        <begin position="12"/>
        <end position="31"/>
    </location>
</feature>
<proteinExistence type="predicted"/>